<dbReference type="OrthoDB" id="3021074at2759"/>
<sequence>MPPFVASPLLRSLINRDTIANASAAPPEIQVVCAWPVSGQYGFGTRLLYYILVATCVLARRKEWLRDACLAAALLLPAVAAIHAVVLAAVHVDSRYRPFANLFCVP</sequence>
<proteinExistence type="predicted"/>
<dbReference type="AlphaFoldDB" id="A0A1S8A8R3"/>
<keyword evidence="1" id="KW-0472">Membrane</keyword>
<protein>
    <submittedName>
        <fullName evidence="2">Putative transcription fungi</fullName>
    </submittedName>
</protein>
<name>A0A1S8A8R3_ROSNE</name>
<evidence type="ECO:0000313" key="3">
    <source>
        <dbReference type="Proteomes" id="UP000054516"/>
    </source>
</evidence>
<accession>A0A1S8A8R3</accession>
<evidence type="ECO:0000313" key="2">
    <source>
        <dbReference type="EMBL" id="GAW26362.1"/>
    </source>
</evidence>
<keyword evidence="1" id="KW-1133">Transmembrane helix</keyword>
<dbReference type="STRING" id="77044.A0A1S8A8R3"/>
<dbReference type="EMBL" id="DF977474">
    <property type="protein sequence ID" value="GAW26362.1"/>
    <property type="molecule type" value="Genomic_DNA"/>
</dbReference>
<keyword evidence="1" id="KW-0812">Transmembrane</keyword>
<reference evidence="2" key="1">
    <citation type="submission" date="2016-03" db="EMBL/GenBank/DDBJ databases">
        <title>Draft genome sequence of Rosellinia necatrix.</title>
        <authorList>
            <person name="Kanematsu S."/>
        </authorList>
    </citation>
    <scope>NUCLEOTIDE SEQUENCE [LARGE SCALE GENOMIC DNA]</scope>
    <source>
        <strain evidence="2">W97</strain>
    </source>
</reference>
<gene>
    <name evidence="2" type="ORF">SAMD00023353_2900480</name>
</gene>
<feature type="transmembrane region" description="Helical" evidence="1">
    <location>
        <begin position="40"/>
        <end position="59"/>
    </location>
</feature>
<keyword evidence="3" id="KW-1185">Reference proteome</keyword>
<organism evidence="2">
    <name type="scientific">Rosellinia necatrix</name>
    <name type="common">White root-rot fungus</name>
    <dbReference type="NCBI Taxonomy" id="77044"/>
    <lineage>
        <taxon>Eukaryota</taxon>
        <taxon>Fungi</taxon>
        <taxon>Dikarya</taxon>
        <taxon>Ascomycota</taxon>
        <taxon>Pezizomycotina</taxon>
        <taxon>Sordariomycetes</taxon>
        <taxon>Xylariomycetidae</taxon>
        <taxon>Xylariales</taxon>
        <taxon>Xylariaceae</taxon>
        <taxon>Rosellinia</taxon>
    </lineage>
</organism>
<dbReference type="Proteomes" id="UP000054516">
    <property type="component" value="Unassembled WGS sequence"/>
</dbReference>
<evidence type="ECO:0000256" key="1">
    <source>
        <dbReference type="SAM" id="Phobius"/>
    </source>
</evidence>
<feature type="transmembrane region" description="Helical" evidence="1">
    <location>
        <begin position="71"/>
        <end position="92"/>
    </location>
</feature>